<dbReference type="Gene3D" id="3.40.190.10">
    <property type="entry name" value="Periplasmic binding protein-like II"/>
    <property type="match status" value="2"/>
</dbReference>
<keyword evidence="4" id="KW-0732">Signal</keyword>
<dbReference type="PANTHER" id="PTHR43649">
    <property type="entry name" value="ARABINOSE-BINDING PROTEIN-RELATED"/>
    <property type="match status" value="1"/>
</dbReference>
<evidence type="ECO:0000256" key="6">
    <source>
        <dbReference type="ARBA" id="ARBA00049753"/>
    </source>
</evidence>
<evidence type="ECO:0000256" key="3">
    <source>
        <dbReference type="ARBA" id="ARBA00022448"/>
    </source>
</evidence>
<evidence type="ECO:0000256" key="1">
    <source>
        <dbReference type="ARBA" id="ARBA00004418"/>
    </source>
</evidence>
<sequence>MRGKFKVEAMLSMMVLTAGLPSRGAAADQGLEIFTYWTAGGEADGLAALEKVFSAKHPGVQIRNAVVAGGAGSNATAVLATRMQGGNPPDTFQIHGGAELIDTWVKTGFMEPLTKLYKDEGLDQKFPKQLIDLVSYQGQPYSVPVNVHRNGVLWFNKKIFSDNGLTPPETWDAFFAAADKLKAKGITPLALGDKDKWESLQLFEDILLATLGPDDYKALWAGRLAWTDPRITKALETMKRVVGYVNDDHATLTWDQATGLVLRGKAAMNLMGDWAKGYFTSNGWEVGTDFGWAPAPGTKGSFIVVTDTFGLPKKVKNRAAALEWLAVLASVPGQDAFNPKKGSIPARVDADKSKYDAYSKGAMADFAANALVPSEANGPATVPAFLTPITDAISGFVNDKDVARAQSTIAQACRETVGCAAGVATAKPGSGASSTGSGQGQ</sequence>
<comment type="similarity">
    <text evidence="2">Belongs to the bacterial solute-binding protein 1 family.</text>
</comment>
<dbReference type="Proteomes" id="UP001162891">
    <property type="component" value="Chromosome"/>
</dbReference>
<accession>A0ABM7X1R6</accession>
<comment type="function">
    <text evidence="5">Part of a binding-protein-dependent transport system for a sugar.</text>
</comment>
<dbReference type="EMBL" id="AP025591">
    <property type="protein sequence ID" value="BDG05735.1"/>
    <property type="molecule type" value="Genomic_DNA"/>
</dbReference>
<dbReference type="PANTHER" id="PTHR43649:SF28">
    <property type="entry name" value="BINDING PROTEIN COMPONENT OF ABC SUGAR TRANSPORTER-RELATED"/>
    <property type="match status" value="1"/>
</dbReference>
<evidence type="ECO:0000256" key="4">
    <source>
        <dbReference type="ARBA" id="ARBA00022729"/>
    </source>
</evidence>
<protein>
    <recommendedName>
        <fullName evidence="6">Probable sugar-binding periplasmic protein</fullName>
    </recommendedName>
</protein>
<dbReference type="InterPro" id="IPR050490">
    <property type="entry name" value="Bact_solute-bd_prot1"/>
</dbReference>
<name>A0ABM7X1R6_9BACT</name>
<dbReference type="SUPFAM" id="SSF53850">
    <property type="entry name" value="Periplasmic binding protein-like II"/>
    <property type="match status" value="1"/>
</dbReference>
<evidence type="ECO:0000313" key="7">
    <source>
        <dbReference type="EMBL" id="BDG05735.1"/>
    </source>
</evidence>
<keyword evidence="3" id="KW-0813">Transport</keyword>
<proteinExistence type="inferred from homology"/>
<gene>
    <name evidence="7" type="ORF">AMOR_47310</name>
</gene>
<evidence type="ECO:0000256" key="2">
    <source>
        <dbReference type="ARBA" id="ARBA00008520"/>
    </source>
</evidence>
<dbReference type="Pfam" id="PF01547">
    <property type="entry name" value="SBP_bac_1"/>
    <property type="match status" value="1"/>
</dbReference>
<organism evidence="7 8">
    <name type="scientific">Anaeromyxobacter oryzae</name>
    <dbReference type="NCBI Taxonomy" id="2918170"/>
    <lineage>
        <taxon>Bacteria</taxon>
        <taxon>Pseudomonadati</taxon>
        <taxon>Myxococcota</taxon>
        <taxon>Myxococcia</taxon>
        <taxon>Myxococcales</taxon>
        <taxon>Cystobacterineae</taxon>
        <taxon>Anaeromyxobacteraceae</taxon>
        <taxon>Anaeromyxobacter</taxon>
    </lineage>
</organism>
<dbReference type="InterPro" id="IPR006059">
    <property type="entry name" value="SBP"/>
</dbReference>
<dbReference type="RefSeq" id="WP_248354819.1">
    <property type="nucleotide sequence ID" value="NZ_AP025591.1"/>
</dbReference>
<comment type="subcellular location">
    <subcellularLocation>
        <location evidence="1">Periplasm</location>
    </subcellularLocation>
</comment>
<evidence type="ECO:0000313" key="8">
    <source>
        <dbReference type="Proteomes" id="UP001162891"/>
    </source>
</evidence>
<reference evidence="8" key="1">
    <citation type="journal article" date="2022" name="Int. J. Syst. Evol. Microbiol.">
        <title>Anaeromyxobacter oryzae sp. nov., Anaeromyxobacter diazotrophicus sp. nov. and Anaeromyxobacter paludicola sp. nov., isolated from paddy soils.</title>
        <authorList>
            <person name="Itoh H."/>
            <person name="Xu Z."/>
            <person name="Mise K."/>
            <person name="Masuda Y."/>
            <person name="Ushijima N."/>
            <person name="Hayakawa C."/>
            <person name="Shiratori Y."/>
            <person name="Senoo K."/>
        </authorList>
    </citation>
    <scope>NUCLEOTIDE SEQUENCE [LARGE SCALE GENOMIC DNA]</scope>
    <source>
        <strain evidence="8">Red232</strain>
    </source>
</reference>
<keyword evidence="8" id="KW-1185">Reference proteome</keyword>
<evidence type="ECO:0000256" key="5">
    <source>
        <dbReference type="ARBA" id="ARBA00049629"/>
    </source>
</evidence>